<accession>A0A9N9Q551</accession>
<dbReference type="GO" id="GO:0102965">
    <property type="term" value="F:alcohol-forming long-chain fatty acyl-CoA reductase activity"/>
    <property type="evidence" value="ECO:0007669"/>
    <property type="project" value="UniProtKB-EC"/>
</dbReference>
<comment type="similarity">
    <text evidence="1">Belongs to the fatty acyl-CoA reductase family.</text>
</comment>
<evidence type="ECO:0000313" key="5">
    <source>
        <dbReference type="Proteomes" id="UP000701801"/>
    </source>
</evidence>
<dbReference type="EC" id="1.2.1.84" evidence="1"/>
<dbReference type="CDD" id="cd05236">
    <property type="entry name" value="FAR-N_SDR_e"/>
    <property type="match status" value="1"/>
</dbReference>
<keyword evidence="1" id="KW-0443">Lipid metabolism</keyword>
<keyword evidence="1" id="KW-0444">Lipid biosynthesis</keyword>
<protein>
    <recommendedName>
        <fullName evidence="1">Fatty acyl-CoA reductase</fullName>
        <ecNumber evidence="1">1.2.1.84</ecNumber>
    </recommendedName>
</protein>
<dbReference type="Proteomes" id="UP000701801">
    <property type="component" value="Unassembled WGS sequence"/>
</dbReference>
<feature type="region of interest" description="Disordered" evidence="2">
    <location>
        <begin position="517"/>
        <end position="542"/>
    </location>
</feature>
<keyword evidence="1" id="KW-0521">NADP</keyword>
<dbReference type="Pfam" id="PF07993">
    <property type="entry name" value="NAD_binding_4"/>
    <property type="match status" value="1"/>
</dbReference>
<comment type="caution">
    <text evidence="4">The sequence shown here is derived from an EMBL/GenBank/DDBJ whole genome shotgun (WGS) entry which is preliminary data.</text>
</comment>
<dbReference type="EMBL" id="CAJVRM010000361">
    <property type="protein sequence ID" value="CAG8980130.1"/>
    <property type="molecule type" value="Genomic_DNA"/>
</dbReference>
<keyword evidence="5" id="KW-1185">Reference proteome</keyword>
<keyword evidence="1" id="KW-0560">Oxidoreductase</keyword>
<name>A0A9N9Q551_9HELO</name>
<evidence type="ECO:0000256" key="1">
    <source>
        <dbReference type="RuleBase" id="RU363097"/>
    </source>
</evidence>
<gene>
    <name evidence="4" type="ORF">HYALB_00011662</name>
</gene>
<dbReference type="PANTHER" id="PTHR11011">
    <property type="entry name" value="MALE STERILITY PROTEIN 2-RELATED"/>
    <property type="match status" value="1"/>
</dbReference>
<dbReference type="InterPro" id="IPR036291">
    <property type="entry name" value="NAD(P)-bd_dom_sf"/>
</dbReference>
<evidence type="ECO:0000259" key="3">
    <source>
        <dbReference type="Pfam" id="PF07993"/>
    </source>
</evidence>
<feature type="domain" description="Thioester reductase (TE)" evidence="3">
    <location>
        <begin position="95"/>
        <end position="361"/>
    </location>
</feature>
<comment type="function">
    <text evidence="1">Catalyzes the reduction of fatty acyl-CoA to fatty alcohols.</text>
</comment>
<dbReference type="SUPFAM" id="SSF51735">
    <property type="entry name" value="NAD(P)-binding Rossmann-fold domains"/>
    <property type="match status" value="1"/>
</dbReference>
<dbReference type="GO" id="GO:0006629">
    <property type="term" value="P:lipid metabolic process"/>
    <property type="evidence" value="ECO:0007669"/>
    <property type="project" value="UniProtKB-KW"/>
</dbReference>
<evidence type="ECO:0000256" key="2">
    <source>
        <dbReference type="SAM" id="MobiDB-lite"/>
    </source>
</evidence>
<dbReference type="GO" id="GO:0080019">
    <property type="term" value="F:alcohol-forming very long-chain fatty acyl-CoA reductase activity"/>
    <property type="evidence" value="ECO:0007669"/>
    <property type="project" value="InterPro"/>
</dbReference>
<dbReference type="Gene3D" id="3.40.50.720">
    <property type="entry name" value="NAD(P)-binding Rossmann-like Domain"/>
    <property type="match status" value="1"/>
</dbReference>
<sequence>MSGTAGLREECGVSHEGGSSRSLLLQSRAFDIFPGSMFRGFQQNRDSMLSLDIRDGSDDFRASPYENLTRFQHRVIPPSPPPTPPKNILPSTILITGGTGFLGKLVIEALFRRQSEFPFDRIVLLARGKRGQDPQARFRNTVATSPCFSNLSPSWMDQVQIVEGDVTKDKCGMRPELYREICRDVTHIIHCAASIKFDNPIKDAMKSNIGGTVNVCLLADKCRRLERLLMTSTAYVTPHTRDPIGEELAPLPLPVDKLKQIIKEGKISESEILKLTGHENTYTLTKCMAEHYIDEWSKTLPITIVRPSIISASRKFPFPGWIDSPAAFAGLVIGLSSGMLKVLDGSRSVKLDVVPVDDVAAEIINQTFLTGHEPSRIAYAVSTLTNALDIDETGITIMTYFNQTASKPAPKIMFCKHKSFEHRFLDICYHQLPLMAGKFYYSTKRNEAMKYKIGKLSGLISAVNRAFPYFCHNTFDFRPQKDLYDGEAFDTQAYVVTVCKGVQQHILNQRRAPVVSAKKKGGKATKGAPGDEADCGTFREGD</sequence>
<evidence type="ECO:0000313" key="4">
    <source>
        <dbReference type="EMBL" id="CAG8980130.1"/>
    </source>
</evidence>
<reference evidence="4" key="1">
    <citation type="submission" date="2021-07" db="EMBL/GenBank/DDBJ databases">
        <authorList>
            <person name="Durling M."/>
        </authorList>
    </citation>
    <scope>NUCLEOTIDE SEQUENCE</scope>
</reference>
<organism evidence="4 5">
    <name type="scientific">Hymenoscyphus albidus</name>
    <dbReference type="NCBI Taxonomy" id="595503"/>
    <lineage>
        <taxon>Eukaryota</taxon>
        <taxon>Fungi</taxon>
        <taxon>Dikarya</taxon>
        <taxon>Ascomycota</taxon>
        <taxon>Pezizomycotina</taxon>
        <taxon>Leotiomycetes</taxon>
        <taxon>Helotiales</taxon>
        <taxon>Helotiaceae</taxon>
        <taxon>Hymenoscyphus</taxon>
    </lineage>
</organism>
<dbReference type="AlphaFoldDB" id="A0A9N9Q551"/>
<comment type="catalytic activity">
    <reaction evidence="1">
        <text>a long-chain fatty acyl-CoA + 2 NADPH + 2 H(+) = a long-chain primary fatty alcohol + 2 NADP(+) + CoA</text>
        <dbReference type="Rhea" id="RHEA:52716"/>
        <dbReference type="ChEBI" id="CHEBI:15378"/>
        <dbReference type="ChEBI" id="CHEBI:57287"/>
        <dbReference type="ChEBI" id="CHEBI:57783"/>
        <dbReference type="ChEBI" id="CHEBI:58349"/>
        <dbReference type="ChEBI" id="CHEBI:77396"/>
        <dbReference type="ChEBI" id="CHEBI:83139"/>
        <dbReference type="EC" id="1.2.1.84"/>
    </reaction>
</comment>
<dbReference type="InterPro" id="IPR013120">
    <property type="entry name" value="FAR_NAD-bd"/>
</dbReference>
<dbReference type="OrthoDB" id="429813at2759"/>
<dbReference type="InterPro" id="IPR026055">
    <property type="entry name" value="FAR"/>
</dbReference>
<proteinExistence type="inferred from homology"/>